<evidence type="ECO:0000313" key="2">
    <source>
        <dbReference type="Proteomes" id="UP001320148"/>
    </source>
</evidence>
<organism evidence="1 2">
    <name type="scientific">Desulfoluna limicola</name>
    <dbReference type="NCBI Taxonomy" id="2810562"/>
    <lineage>
        <taxon>Bacteria</taxon>
        <taxon>Pseudomonadati</taxon>
        <taxon>Thermodesulfobacteriota</taxon>
        <taxon>Desulfobacteria</taxon>
        <taxon>Desulfobacterales</taxon>
        <taxon>Desulfolunaceae</taxon>
        <taxon>Desulfoluna</taxon>
    </lineage>
</organism>
<evidence type="ECO:0000313" key="1">
    <source>
        <dbReference type="EMBL" id="BCS98602.1"/>
    </source>
</evidence>
<accession>A0ABM7PM57</accession>
<reference evidence="1 2" key="1">
    <citation type="submission" date="2021-02" db="EMBL/GenBank/DDBJ databases">
        <title>Complete genome of Desulfoluna sp. strain ASN36.</title>
        <authorList>
            <person name="Takahashi A."/>
            <person name="Kojima H."/>
            <person name="Fukui M."/>
        </authorList>
    </citation>
    <scope>NUCLEOTIDE SEQUENCE [LARGE SCALE GENOMIC DNA]</scope>
    <source>
        <strain evidence="1 2">ASN36</strain>
    </source>
</reference>
<dbReference type="EMBL" id="AP024488">
    <property type="protein sequence ID" value="BCS98602.1"/>
    <property type="molecule type" value="Genomic_DNA"/>
</dbReference>
<keyword evidence="2" id="KW-1185">Reference proteome</keyword>
<protein>
    <submittedName>
        <fullName evidence="1">Uncharacterized protein</fullName>
    </submittedName>
</protein>
<proteinExistence type="predicted"/>
<name>A0ABM7PM57_9BACT</name>
<gene>
    <name evidence="1" type="ORF">DSLASN_42340</name>
</gene>
<sequence>MVYLTPPPVSSDVAVKRVRQAAQAPLENIQETVYVSLSDFAALTVGISPEKAAYMLAFRYQQLPHL</sequence>
<dbReference type="Proteomes" id="UP001320148">
    <property type="component" value="Chromosome"/>
</dbReference>